<evidence type="ECO:0000256" key="1">
    <source>
        <dbReference type="ARBA" id="ARBA00004571"/>
    </source>
</evidence>
<dbReference type="CDD" id="cd01347">
    <property type="entry name" value="ligand_gated_channel"/>
    <property type="match status" value="1"/>
</dbReference>
<reference evidence="15 16" key="1">
    <citation type="submission" date="2018-10" db="EMBL/GenBank/DDBJ databases">
        <title>Comamonadaceae CDC group NO-1 genome sequencing and assembly.</title>
        <authorList>
            <person name="Bernier A.-M."/>
            <person name="Bernard K."/>
        </authorList>
    </citation>
    <scope>NUCLEOTIDE SEQUENCE [LARGE SCALE GENOMIC DNA]</scope>
    <source>
        <strain evidence="15 16">NML180582</strain>
    </source>
</reference>
<evidence type="ECO:0000256" key="7">
    <source>
        <dbReference type="ARBA" id="ARBA00023136"/>
    </source>
</evidence>
<dbReference type="InterPro" id="IPR039426">
    <property type="entry name" value="TonB-dep_rcpt-like"/>
</dbReference>
<name>A0A3M6R7T5_9BURK</name>
<feature type="signal peptide" evidence="12">
    <location>
        <begin position="1"/>
        <end position="48"/>
    </location>
</feature>
<dbReference type="RefSeq" id="WP_122245572.1">
    <property type="nucleotide sequence ID" value="NZ_RDQJ01000020.1"/>
</dbReference>
<comment type="similarity">
    <text evidence="2 10 11">Belongs to the TonB-dependent receptor family.</text>
</comment>
<protein>
    <submittedName>
        <fullName evidence="15">TonB-dependent siderophore receptor</fullName>
    </submittedName>
</protein>
<dbReference type="Proteomes" id="UP000275180">
    <property type="component" value="Unassembled WGS sequence"/>
</dbReference>
<keyword evidence="8 15" id="KW-0675">Receptor</keyword>
<organism evidence="15 16">
    <name type="scientific">Vandammella animalimorsus</name>
    <dbReference type="NCBI Taxonomy" id="2029117"/>
    <lineage>
        <taxon>Bacteria</taxon>
        <taxon>Pseudomonadati</taxon>
        <taxon>Pseudomonadota</taxon>
        <taxon>Betaproteobacteria</taxon>
        <taxon>Burkholderiales</taxon>
        <taxon>Comamonadaceae</taxon>
        <taxon>Vandammella</taxon>
    </lineage>
</organism>
<accession>A0A3M6R7T5</accession>
<dbReference type="Pfam" id="PF00593">
    <property type="entry name" value="TonB_dep_Rec_b-barrel"/>
    <property type="match status" value="1"/>
</dbReference>
<evidence type="ECO:0000256" key="9">
    <source>
        <dbReference type="ARBA" id="ARBA00023237"/>
    </source>
</evidence>
<dbReference type="PROSITE" id="PS52016">
    <property type="entry name" value="TONB_DEPENDENT_REC_3"/>
    <property type="match status" value="1"/>
</dbReference>
<dbReference type="SUPFAM" id="SSF56935">
    <property type="entry name" value="Porins"/>
    <property type="match status" value="1"/>
</dbReference>
<evidence type="ECO:0000256" key="8">
    <source>
        <dbReference type="ARBA" id="ARBA00023170"/>
    </source>
</evidence>
<evidence type="ECO:0000256" key="5">
    <source>
        <dbReference type="ARBA" id="ARBA00022692"/>
    </source>
</evidence>
<dbReference type="OrthoDB" id="9790771at2"/>
<dbReference type="GO" id="GO:0015891">
    <property type="term" value="P:siderophore transport"/>
    <property type="evidence" value="ECO:0007669"/>
    <property type="project" value="InterPro"/>
</dbReference>
<keyword evidence="7 10" id="KW-0472">Membrane</keyword>
<evidence type="ECO:0000256" key="11">
    <source>
        <dbReference type="RuleBase" id="RU003357"/>
    </source>
</evidence>
<proteinExistence type="inferred from homology"/>
<feature type="chain" id="PRO_5017971588" evidence="12">
    <location>
        <begin position="49"/>
        <end position="768"/>
    </location>
</feature>
<evidence type="ECO:0000313" key="16">
    <source>
        <dbReference type="Proteomes" id="UP000275180"/>
    </source>
</evidence>
<dbReference type="InterPro" id="IPR037066">
    <property type="entry name" value="Plug_dom_sf"/>
</dbReference>
<dbReference type="AlphaFoldDB" id="A0A3M6R7T5"/>
<keyword evidence="3 10" id="KW-0813">Transport</keyword>
<dbReference type="GO" id="GO:0015344">
    <property type="term" value="F:siderophore uptake transmembrane transporter activity"/>
    <property type="evidence" value="ECO:0007669"/>
    <property type="project" value="TreeGrafter"/>
</dbReference>
<comment type="subcellular location">
    <subcellularLocation>
        <location evidence="1 10">Cell outer membrane</location>
        <topology evidence="1 10">Multi-pass membrane protein</topology>
    </subcellularLocation>
</comment>
<dbReference type="NCBIfam" id="TIGR01783">
    <property type="entry name" value="TonB-siderophor"/>
    <property type="match status" value="1"/>
</dbReference>
<comment type="caution">
    <text evidence="15">The sequence shown here is derived from an EMBL/GenBank/DDBJ whole genome shotgun (WGS) entry which is preliminary data.</text>
</comment>
<evidence type="ECO:0000256" key="6">
    <source>
        <dbReference type="ARBA" id="ARBA00023077"/>
    </source>
</evidence>
<dbReference type="InterPro" id="IPR012910">
    <property type="entry name" value="Plug_dom"/>
</dbReference>
<dbReference type="EMBL" id="RDQJ01000020">
    <property type="protein sequence ID" value="RMX10788.1"/>
    <property type="molecule type" value="Genomic_DNA"/>
</dbReference>
<dbReference type="InterPro" id="IPR036942">
    <property type="entry name" value="Beta-barrel_TonB_sf"/>
</dbReference>
<sequence length="768" mass="83335">MPTLFSLSCRPCSCPCALAHGLPAQRLTRAIWQGLACAALGLPLLAQAQAQAPGAAAAPARAASAATEATEATEAGEAAELAAVTVVGRAAPVPVELESHYQPTPDASTLRSLAPALEVPQVTNAVAAQVLRDQRPRHMDDALMNVSGITQGNTLAGTQDTIMKRGFGGNRDGSIMHNGMPLVQGRGMNAAAESVVVLKGPSSMFYGIMDPGGVVNVVSKKPQTERRTTVALGGSTYGHGRHGGGLTLDSTGPIGDKGLAWRLIVDHASEDYWRNFGQRRDTLVAPSLAWYGRDTQAVLWYEFRDYDVPFDRTVVIDPATKKPLDLPIRRRLDEPFNQMWGNSHLLQSSIDHRIAPGWSGHLSLSYNRETYDANQLRIQAVDTARGLLTRRADGTRGALSTDAYGTAYVDGSVKLGSVRHDMQFGLDLENRRIYRADMIRAARTHEFDYRNPVYGRVQPSDRVVPSDSDQSDRLRNQSLFFQDAIHFGPRWIAVGGLRYLHWSQVAGRGRPFRINTHTRDGVWLPRLGLVYKLDSTKSLYASYSRSVKPVSSIAPHASGMVIDSSIAPEKGVSWEIGAKLDVPGGLTGSLALFDIDKKNVLVKQYNDATRRQDWRTAGAARSRGIELDVAGEVGRRWSLIGSLAWLDAKVTKDPEFAGNRLSNVARVTASAAATYNAGQVGAGQLRLGARARYTGRRPGDTANAFWLPAYTVADAFATYTLPVGGRPMKLQLNVKNLFDKVYYPSANNQYGLAAGDARQIALSVGFEF</sequence>
<dbReference type="Pfam" id="PF07715">
    <property type="entry name" value="Plug"/>
    <property type="match status" value="1"/>
</dbReference>
<keyword evidence="4 10" id="KW-1134">Transmembrane beta strand</keyword>
<dbReference type="GO" id="GO:0038023">
    <property type="term" value="F:signaling receptor activity"/>
    <property type="evidence" value="ECO:0007669"/>
    <property type="project" value="InterPro"/>
</dbReference>
<evidence type="ECO:0000256" key="10">
    <source>
        <dbReference type="PROSITE-ProRule" id="PRU01360"/>
    </source>
</evidence>
<feature type="domain" description="TonB-dependent receptor plug" evidence="14">
    <location>
        <begin position="117"/>
        <end position="214"/>
    </location>
</feature>
<keyword evidence="5 10" id="KW-0812">Transmembrane</keyword>
<dbReference type="GO" id="GO:0009279">
    <property type="term" value="C:cell outer membrane"/>
    <property type="evidence" value="ECO:0007669"/>
    <property type="project" value="UniProtKB-SubCell"/>
</dbReference>
<evidence type="ECO:0000313" key="15">
    <source>
        <dbReference type="EMBL" id="RMX10788.1"/>
    </source>
</evidence>
<evidence type="ECO:0000259" key="13">
    <source>
        <dbReference type="Pfam" id="PF00593"/>
    </source>
</evidence>
<dbReference type="PANTHER" id="PTHR32552">
    <property type="entry name" value="FERRICHROME IRON RECEPTOR-RELATED"/>
    <property type="match status" value="1"/>
</dbReference>
<evidence type="ECO:0000259" key="14">
    <source>
        <dbReference type="Pfam" id="PF07715"/>
    </source>
</evidence>
<evidence type="ECO:0000256" key="3">
    <source>
        <dbReference type="ARBA" id="ARBA00022448"/>
    </source>
</evidence>
<gene>
    <name evidence="15" type="ORF">EBQ34_11620</name>
</gene>
<evidence type="ECO:0000256" key="2">
    <source>
        <dbReference type="ARBA" id="ARBA00009810"/>
    </source>
</evidence>
<dbReference type="PANTHER" id="PTHR32552:SF85">
    <property type="entry name" value="BLL7968 PROTEIN"/>
    <property type="match status" value="1"/>
</dbReference>
<dbReference type="InterPro" id="IPR000531">
    <property type="entry name" value="Beta-barrel_TonB"/>
</dbReference>
<dbReference type="Gene3D" id="2.170.130.10">
    <property type="entry name" value="TonB-dependent receptor, plug domain"/>
    <property type="match status" value="1"/>
</dbReference>
<dbReference type="InterPro" id="IPR010105">
    <property type="entry name" value="TonB_sidphr_rcpt"/>
</dbReference>
<dbReference type="Gene3D" id="2.40.170.20">
    <property type="entry name" value="TonB-dependent receptor, beta-barrel domain"/>
    <property type="match status" value="1"/>
</dbReference>
<keyword evidence="6 11" id="KW-0798">TonB box</keyword>
<feature type="domain" description="TonB-dependent receptor-like beta-barrel" evidence="13">
    <location>
        <begin position="289"/>
        <end position="737"/>
    </location>
</feature>
<keyword evidence="12" id="KW-0732">Signal</keyword>
<evidence type="ECO:0000256" key="12">
    <source>
        <dbReference type="SAM" id="SignalP"/>
    </source>
</evidence>
<keyword evidence="9 10" id="KW-0998">Cell outer membrane</keyword>
<evidence type="ECO:0000256" key="4">
    <source>
        <dbReference type="ARBA" id="ARBA00022452"/>
    </source>
</evidence>